<accession>A0AAT9HR33</accession>
<gene>
    <name evidence="1" type="ORF">SHKM778_63980</name>
</gene>
<proteinExistence type="predicted"/>
<evidence type="ECO:0000313" key="1">
    <source>
        <dbReference type="EMBL" id="BFO20010.1"/>
    </source>
</evidence>
<dbReference type="EMBL" id="AP035768">
    <property type="protein sequence ID" value="BFO20010.1"/>
    <property type="molecule type" value="Genomic_DNA"/>
</dbReference>
<reference evidence="1" key="2">
    <citation type="submission" date="2024-07" db="EMBL/GenBank/DDBJ databases">
        <title>Streptomyces haneummycinica sp. nov., a new antibiotic-producing actinobacterium isolated from marine sediment.</title>
        <authorList>
            <person name="Uemura M."/>
            <person name="Hamada M."/>
            <person name="Hirano S."/>
            <person name="Kobayashi K."/>
            <person name="Ohshiro T."/>
            <person name="Kobayashi T."/>
            <person name="Terahara T."/>
        </authorList>
    </citation>
    <scope>NUCLEOTIDE SEQUENCE</scope>
    <source>
        <strain evidence="1">KM77-8</strain>
    </source>
</reference>
<protein>
    <submittedName>
        <fullName evidence="1">Uncharacterized protein</fullName>
    </submittedName>
</protein>
<name>A0AAT9HR33_9ACTN</name>
<organism evidence="1">
    <name type="scientific">Streptomyces haneummycinicus</name>
    <dbReference type="NCBI Taxonomy" id="3074435"/>
    <lineage>
        <taxon>Bacteria</taxon>
        <taxon>Bacillati</taxon>
        <taxon>Actinomycetota</taxon>
        <taxon>Actinomycetes</taxon>
        <taxon>Kitasatosporales</taxon>
        <taxon>Streptomycetaceae</taxon>
        <taxon>Streptomyces</taxon>
    </lineage>
</organism>
<dbReference type="AlphaFoldDB" id="A0AAT9HR33"/>
<sequence length="287" mass="30129">MLDPAVDDAGGGHAVAYGVQAALHLRRHARGQLRQEFLELGGGEAADHLVGVRPVLVESLDVREDHERFGAQCSSECRSRRISIDVVDMVVVLAAGDRGDDGDAAVGEQCLDRARVDRGDLAHPPDVDRFSVDRGAVPGGGEGVRVLAGETDGERSVPVEQSDQLPLHLSGEHHAYDVHGVLGGDAQAGLELADDAVPVEGGADLRSAAVHDDGFEAGVPQEDDVLREGGLQLLVDHGVAAELDDDGLAVVPGQPGQRLDEDLCLGQRGVLPRGSVAHEAYALFSWT</sequence>
<reference evidence="1" key="1">
    <citation type="submission" date="2024-06" db="EMBL/GenBank/DDBJ databases">
        <authorList>
            <consortium name="consrtm"/>
            <person name="Uemura M."/>
            <person name="Terahara T."/>
        </authorList>
    </citation>
    <scope>NUCLEOTIDE SEQUENCE</scope>
    <source>
        <strain evidence="1">KM77-8</strain>
    </source>
</reference>